<accession>A0AA88CQ73</accession>
<evidence type="ECO:0000313" key="3">
    <source>
        <dbReference type="EMBL" id="GMN26710.1"/>
    </source>
</evidence>
<feature type="compositionally biased region" description="Low complexity" evidence="1">
    <location>
        <begin position="1"/>
        <end position="13"/>
    </location>
</feature>
<evidence type="ECO:0000259" key="2">
    <source>
        <dbReference type="PROSITE" id="PS50144"/>
    </source>
</evidence>
<feature type="domain" description="MATH" evidence="2">
    <location>
        <begin position="104"/>
        <end position="236"/>
    </location>
</feature>
<dbReference type="InterPro" id="IPR008974">
    <property type="entry name" value="TRAF-like"/>
</dbReference>
<organism evidence="3 4">
    <name type="scientific">Ficus carica</name>
    <name type="common">Common fig</name>
    <dbReference type="NCBI Taxonomy" id="3494"/>
    <lineage>
        <taxon>Eukaryota</taxon>
        <taxon>Viridiplantae</taxon>
        <taxon>Streptophyta</taxon>
        <taxon>Embryophyta</taxon>
        <taxon>Tracheophyta</taxon>
        <taxon>Spermatophyta</taxon>
        <taxon>Magnoliopsida</taxon>
        <taxon>eudicotyledons</taxon>
        <taxon>Gunneridae</taxon>
        <taxon>Pentapetalae</taxon>
        <taxon>rosids</taxon>
        <taxon>fabids</taxon>
        <taxon>Rosales</taxon>
        <taxon>Moraceae</taxon>
        <taxon>Ficeae</taxon>
        <taxon>Ficus</taxon>
    </lineage>
</organism>
<dbReference type="EMBL" id="BTGU01001629">
    <property type="protein sequence ID" value="GMN26710.1"/>
    <property type="molecule type" value="Genomic_DNA"/>
</dbReference>
<dbReference type="AlphaFoldDB" id="A0AA88CQ73"/>
<dbReference type="PROSITE" id="PS50144">
    <property type="entry name" value="MATH"/>
    <property type="match status" value="4"/>
</dbReference>
<feature type="compositionally biased region" description="Polar residues" evidence="1">
    <location>
        <begin position="40"/>
        <end position="65"/>
    </location>
</feature>
<name>A0AA88CQ73_FICCA</name>
<feature type="domain" description="MATH" evidence="2">
    <location>
        <begin position="473"/>
        <end position="606"/>
    </location>
</feature>
<gene>
    <name evidence="3" type="ORF">TIFTF001_040896</name>
</gene>
<keyword evidence="4" id="KW-1185">Reference proteome</keyword>
<feature type="domain" description="MATH" evidence="2">
    <location>
        <begin position="626"/>
        <end position="656"/>
    </location>
</feature>
<dbReference type="Proteomes" id="UP001187192">
    <property type="component" value="Unassembled WGS sequence"/>
</dbReference>
<evidence type="ECO:0000256" key="1">
    <source>
        <dbReference type="SAM" id="MobiDB-lite"/>
    </source>
</evidence>
<proteinExistence type="predicted"/>
<sequence length="656" mass="74021">MASPRCPSFSSSSEKPEKSRENSELPSDLLLSEDDFSNEFHNLNYDTGFQTAPSSPPHTSVSADSSLPAKESTTDISSLPLPKLLRQPNIVPSPILLQGRDAVPSHHLLKVKSFSSLSKAPIEKYSSEFEAGGYKWNLSIYPTGDKSKDGEGHISIYLEMVDTSSLPAGWEVNAIFNFFLFDQFRDKYVGPQDATVRRFHCLKTQWGIVKFMDLETFNHPPNGYLVNDTCSFGVEVFIVKTTSKAECLSMLNNPKTYKITWNIPNVSRRKSDEIGCFIAGDYKWRVRFYPNAYQAEQGKINNNVFVALELDSLLPAGNKLFVRYTFRVMDQKKDNHVERSGSNRTSSAFGFRDFMSQAKFKDPENGYLVDDACILEVEFEVLGLVTPILGETILVLPHVSSQNSYESSDNEITWTLPTSLSQLLLQQPLHFRRQSTLPLPTASRSLDGPISAAGLLQHGSGRRPTFHRRRAVPSHYLLKIESFPSLSKAPIESYSSEFKAGGYKWELSIYPTGDKKNGGQDHISMFLRLLDTNSLPAGWEVNAIFTFFVFDRIRDEYVTVQDAITVLRFHSMKTNWGIPKFIDLETFNDRSNGYLVDGTCTFGAEVFVVKNTFKGERLSAIDEPVTCTYTWKINSFSSMTSEYHLSDKFVGGDYEW</sequence>
<evidence type="ECO:0000313" key="4">
    <source>
        <dbReference type="Proteomes" id="UP001187192"/>
    </source>
</evidence>
<feature type="domain" description="MATH" evidence="2">
    <location>
        <begin position="256"/>
        <end position="379"/>
    </location>
</feature>
<comment type="caution">
    <text evidence="3">The sequence shown here is derived from an EMBL/GenBank/DDBJ whole genome shotgun (WGS) entry which is preliminary data.</text>
</comment>
<dbReference type="PANTHER" id="PTHR46162:SF9">
    <property type="entry name" value="MATH DOMAIN-CONTAINING PROTEIN"/>
    <property type="match status" value="1"/>
</dbReference>
<dbReference type="InterPro" id="IPR002083">
    <property type="entry name" value="MATH/TRAF_dom"/>
</dbReference>
<feature type="region of interest" description="Disordered" evidence="1">
    <location>
        <begin position="1"/>
        <end position="75"/>
    </location>
</feature>
<dbReference type="SMART" id="SM00061">
    <property type="entry name" value="MATH"/>
    <property type="match status" value="3"/>
</dbReference>
<dbReference type="PANTHER" id="PTHR46162">
    <property type="entry name" value="TRAF-LIKE FAMILY PROTEIN"/>
    <property type="match status" value="1"/>
</dbReference>
<dbReference type="SUPFAM" id="SSF49599">
    <property type="entry name" value="TRAF domain-like"/>
    <property type="match status" value="4"/>
</dbReference>
<dbReference type="Pfam" id="PF22486">
    <property type="entry name" value="MATH_2"/>
    <property type="match status" value="3"/>
</dbReference>
<dbReference type="Gene3D" id="2.60.210.10">
    <property type="entry name" value="Apoptosis, Tumor Necrosis Factor Receptor Associated Protein 2, Chain A"/>
    <property type="match status" value="3"/>
</dbReference>
<feature type="compositionally biased region" description="Basic and acidic residues" evidence="1">
    <location>
        <begin position="14"/>
        <end position="23"/>
    </location>
</feature>
<dbReference type="CDD" id="cd00121">
    <property type="entry name" value="MATH"/>
    <property type="match status" value="4"/>
</dbReference>
<reference evidence="3" key="1">
    <citation type="submission" date="2023-07" db="EMBL/GenBank/DDBJ databases">
        <title>draft genome sequence of fig (Ficus carica).</title>
        <authorList>
            <person name="Takahashi T."/>
            <person name="Nishimura K."/>
        </authorList>
    </citation>
    <scope>NUCLEOTIDE SEQUENCE</scope>
</reference>
<protein>
    <recommendedName>
        <fullName evidence="2">MATH domain-containing protein</fullName>
    </recommendedName>
</protein>